<reference evidence="1 2" key="1">
    <citation type="submission" date="2014-10" db="EMBL/GenBank/DDBJ databases">
        <title>Genome sequence of Novosphingobium malaysiense MUSC 273(T).</title>
        <authorList>
            <person name="Lee L.-H."/>
        </authorList>
    </citation>
    <scope>NUCLEOTIDE SEQUENCE [LARGE SCALE GENOMIC DNA]</scope>
    <source>
        <strain evidence="1 2">MUSC 273</strain>
    </source>
</reference>
<dbReference type="EMBL" id="JTDI01000005">
    <property type="protein sequence ID" value="KHK90260.1"/>
    <property type="molecule type" value="Genomic_DNA"/>
</dbReference>
<dbReference type="AlphaFoldDB" id="A0A0B1ZLU8"/>
<gene>
    <name evidence="1" type="ORF">LK12_16610</name>
</gene>
<keyword evidence="2" id="KW-1185">Reference proteome</keyword>
<organism evidence="1 2">
    <name type="scientific">Novosphingobium malaysiense</name>
    <dbReference type="NCBI Taxonomy" id="1348853"/>
    <lineage>
        <taxon>Bacteria</taxon>
        <taxon>Pseudomonadati</taxon>
        <taxon>Pseudomonadota</taxon>
        <taxon>Alphaproteobacteria</taxon>
        <taxon>Sphingomonadales</taxon>
        <taxon>Sphingomonadaceae</taxon>
        <taxon>Novosphingobium</taxon>
    </lineage>
</organism>
<dbReference type="SUPFAM" id="SSF54593">
    <property type="entry name" value="Glyoxalase/Bleomycin resistance protein/Dihydroxybiphenyl dioxygenase"/>
    <property type="match status" value="1"/>
</dbReference>
<evidence type="ECO:0008006" key="3">
    <source>
        <dbReference type="Google" id="ProtNLM"/>
    </source>
</evidence>
<proteinExistence type="predicted"/>
<dbReference type="OrthoDB" id="9180364at2"/>
<name>A0A0B1ZLU8_9SPHN</name>
<dbReference type="RefSeq" id="WP_039286416.1">
    <property type="nucleotide sequence ID" value="NZ_JTDI01000005.1"/>
</dbReference>
<evidence type="ECO:0000313" key="2">
    <source>
        <dbReference type="Proteomes" id="UP000031057"/>
    </source>
</evidence>
<comment type="caution">
    <text evidence="1">The sequence shown here is derived from an EMBL/GenBank/DDBJ whole genome shotgun (WGS) entry which is preliminary data.</text>
</comment>
<evidence type="ECO:0000313" key="1">
    <source>
        <dbReference type="EMBL" id="KHK90260.1"/>
    </source>
</evidence>
<accession>A0A0B1ZLU8</accession>
<protein>
    <recommendedName>
        <fullName evidence="3">VOC domain-containing protein</fullName>
    </recommendedName>
</protein>
<dbReference type="Proteomes" id="UP000031057">
    <property type="component" value="Unassembled WGS sequence"/>
</dbReference>
<sequence>MRRIVNHVDHVAWIAHYDSIESHVAQIEELAGVKLDRFEREDAGILICVNWEAGLEILAPMPARTEFNGFLHEHLEQKGEGLFSIVFGVDSMAEHKQRLEALGHRVGPELDDHPASPWHHKLVMRERMVGPFMGGHFVLGEIDYADGVISIDDF</sequence>
<dbReference type="Gene3D" id="3.10.180.10">
    <property type="entry name" value="2,3-Dihydroxybiphenyl 1,2-Dioxygenase, domain 1"/>
    <property type="match status" value="1"/>
</dbReference>
<dbReference type="InterPro" id="IPR029068">
    <property type="entry name" value="Glyas_Bleomycin-R_OHBP_Dase"/>
</dbReference>